<gene>
    <name evidence="1" type="ORF">COCNU_12G002180</name>
</gene>
<evidence type="ECO:0000313" key="2">
    <source>
        <dbReference type="Proteomes" id="UP000797356"/>
    </source>
</evidence>
<dbReference type="AlphaFoldDB" id="A0A8K0IRK3"/>
<reference evidence="1" key="1">
    <citation type="journal article" date="2017" name="Gigascience">
        <title>The genome draft of coconut (Cocos nucifera).</title>
        <authorList>
            <person name="Xiao Y."/>
            <person name="Xu P."/>
            <person name="Fan H."/>
            <person name="Baudouin L."/>
            <person name="Xia W."/>
            <person name="Bocs S."/>
            <person name="Xu J."/>
            <person name="Li Q."/>
            <person name="Guo A."/>
            <person name="Zhou L."/>
            <person name="Li J."/>
            <person name="Wu Y."/>
            <person name="Ma Z."/>
            <person name="Armero A."/>
            <person name="Issali A.E."/>
            <person name="Liu N."/>
            <person name="Peng M."/>
            <person name="Yang Y."/>
        </authorList>
    </citation>
    <scope>NUCLEOTIDE SEQUENCE</scope>
    <source>
        <tissue evidence="1">Spear leaf of Hainan Tall coconut</tissue>
    </source>
</reference>
<proteinExistence type="predicted"/>
<accession>A0A8K0IRK3</accession>
<keyword evidence="2" id="KW-1185">Reference proteome</keyword>
<comment type="caution">
    <text evidence="1">The sequence shown here is derived from an EMBL/GenBank/DDBJ whole genome shotgun (WGS) entry which is preliminary data.</text>
</comment>
<protein>
    <submittedName>
        <fullName evidence="1">Uncharacterized protein</fullName>
    </submittedName>
</protein>
<sequence length="111" mass="13107">MRSIMDRQSTTACMDQDFNFQPFHAVQVMKISTESSTEDQIVCQLQRTIQARCTRVMKISTESSTEQCKRDQLLEVKLLGSLQRRVRGKLLGESWKFPHHRDQHRHRLQPH</sequence>
<evidence type="ECO:0000313" key="1">
    <source>
        <dbReference type="EMBL" id="KAG1365218.1"/>
    </source>
</evidence>
<name>A0A8K0IRK3_COCNU</name>
<reference evidence="1" key="2">
    <citation type="submission" date="2019-07" db="EMBL/GenBank/DDBJ databases">
        <authorList>
            <person name="Yang Y."/>
            <person name="Bocs S."/>
            <person name="Baudouin L."/>
        </authorList>
    </citation>
    <scope>NUCLEOTIDE SEQUENCE</scope>
    <source>
        <tissue evidence="1">Spear leaf of Hainan Tall coconut</tissue>
    </source>
</reference>
<dbReference type="EMBL" id="CM017883">
    <property type="protein sequence ID" value="KAG1365218.1"/>
    <property type="molecule type" value="Genomic_DNA"/>
</dbReference>
<dbReference type="Proteomes" id="UP000797356">
    <property type="component" value="Chromosome 12"/>
</dbReference>
<organism evidence="1 2">
    <name type="scientific">Cocos nucifera</name>
    <name type="common">Coconut palm</name>
    <dbReference type="NCBI Taxonomy" id="13894"/>
    <lineage>
        <taxon>Eukaryota</taxon>
        <taxon>Viridiplantae</taxon>
        <taxon>Streptophyta</taxon>
        <taxon>Embryophyta</taxon>
        <taxon>Tracheophyta</taxon>
        <taxon>Spermatophyta</taxon>
        <taxon>Magnoliopsida</taxon>
        <taxon>Liliopsida</taxon>
        <taxon>Arecaceae</taxon>
        <taxon>Arecoideae</taxon>
        <taxon>Cocoseae</taxon>
        <taxon>Attaleinae</taxon>
        <taxon>Cocos</taxon>
    </lineage>
</organism>